<comment type="similarity">
    <text evidence="4">Belongs to the peptidase S26 family. IMP1 subfamily.</text>
</comment>
<keyword evidence="8" id="KW-1185">Reference proteome</keyword>
<dbReference type="PANTHER" id="PTHR12383">
    <property type="entry name" value="PROTEASE FAMILY S26 MITOCHONDRIAL INNER MEMBRANE PROTEASE-RELATED"/>
    <property type="match status" value="1"/>
</dbReference>
<feature type="active site" evidence="5">
    <location>
        <position position="90"/>
    </location>
</feature>
<evidence type="ECO:0000256" key="5">
    <source>
        <dbReference type="PIRSR" id="PIRSR600223-1"/>
    </source>
</evidence>
<proteinExistence type="inferred from homology"/>
<dbReference type="RefSeq" id="WP_159742022.1">
    <property type="nucleotide sequence ID" value="NZ_BLIR01000001.1"/>
</dbReference>
<evidence type="ECO:0000256" key="3">
    <source>
        <dbReference type="ARBA" id="ARBA00023136"/>
    </source>
</evidence>
<dbReference type="CDD" id="cd06530">
    <property type="entry name" value="S26_SPase_I"/>
    <property type="match status" value="1"/>
</dbReference>
<sequence length="163" mass="17494">MPAPLTTAAAIVAPMMLTAFLVRRTCVLLDVSGPSMMPTYRDGDRLLAVRAPRGLIRRGAVVAIRLRTGPGSHDVEDTIEGRPVATCMIKRVVALPGDDVSHHLRATDPAHATSGLIPRVVPLGHVFVLGDHREASRDSRHKGPFPFDQITGVVLCKIRIAGT</sequence>
<protein>
    <submittedName>
        <fullName evidence="7">Signal peptidase I</fullName>
    </submittedName>
</protein>
<dbReference type="PANTHER" id="PTHR12383:SF16">
    <property type="entry name" value="MITOCHONDRIAL INNER MEMBRANE PROTEASE SUBUNIT 1"/>
    <property type="match status" value="1"/>
</dbReference>
<organism evidence="7 8">
    <name type="scientific">Streptomyces tubercidicus</name>
    <dbReference type="NCBI Taxonomy" id="47759"/>
    <lineage>
        <taxon>Bacteria</taxon>
        <taxon>Bacillati</taxon>
        <taxon>Actinomycetota</taxon>
        <taxon>Actinomycetes</taxon>
        <taxon>Kitasatosporales</taxon>
        <taxon>Streptomycetaceae</taxon>
        <taxon>Streptomyces</taxon>
    </lineage>
</organism>
<dbReference type="GO" id="GO:0004252">
    <property type="term" value="F:serine-type endopeptidase activity"/>
    <property type="evidence" value="ECO:0007669"/>
    <property type="project" value="InterPro"/>
</dbReference>
<keyword evidence="3" id="KW-0472">Membrane</keyword>
<dbReference type="GeneID" id="96281404"/>
<dbReference type="InterPro" id="IPR036286">
    <property type="entry name" value="LexA/Signal_pep-like_sf"/>
</dbReference>
<accession>A0A640ULN0</accession>
<comment type="subcellular location">
    <subcellularLocation>
        <location evidence="1">Cell membrane</location>
        <topology evidence="1">Single-pass type II membrane protein</topology>
    </subcellularLocation>
</comment>
<dbReference type="PROSITE" id="PS00761">
    <property type="entry name" value="SPASE_I_3"/>
    <property type="match status" value="1"/>
</dbReference>
<feature type="domain" description="Peptidase S26" evidence="6">
    <location>
        <begin position="9"/>
        <end position="102"/>
    </location>
</feature>
<name>A0A640ULN0_9ACTN</name>
<evidence type="ECO:0000313" key="8">
    <source>
        <dbReference type="Proteomes" id="UP000431826"/>
    </source>
</evidence>
<feature type="active site" evidence="5">
    <location>
        <position position="35"/>
    </location>
</feature>
<keyword evidence="2" id="KW-0378">Hydrolase</keyword>
<evidence type="ECO:0000259" key="6">
    <source>
        <dbReference type="Pfam" id="PF10502"/>
    </source>
</evidence>
<dbReference type="InterPro" id="IPR000223">
    <property type="entry name" value="Pept_S26A_signal_pept_1"/>
</dbReference>
<dbReference type="InterPro" id="IPR019533">
    <property type="entry name" value="Peptidase_S26"/>
</dbReference>
<evidence type="ECO:0000313" key="7">
    <source>
        <dbReference type="EMBL" id="GFE35521.1"/>
    </source>
</evidence>
<dbReference type="Pfam" id="PF10502">
    <property type="entry name" value="Peptidase_S26"/>
    <property type="match status" value="2"/>
</dbReference>
<dbReference type="InterPro" id="IPR052064">
    <property type="entry name" value="Mito_IMP1_subunit"/>
</dbReference>
<feature type="domain" description="Peptidase S26" evidence="6">
    <location>
        <begin position="119"/>
        <end position="154"/>
    </location>
</feature>
<dbReference type="PRINTS" id="PR00727">
    <property type="entry name" value="LEADERPTASE"/>
</dbReference>
<dbReference type="InterPro" id="IPR019758">
    <property type="entry name" value="Pept_S26A_signal_pept_1_CS"/>
</dbReference>
<dbReference type="GO" id="GO:0006465">
    <property type="term" value="P:signal peptide processing"/>
    <property type="evidence" value="ECO:0007669"/>
    <property type="project" value="InterPro"/>
</dbReference>
<dbReference type="OrthoDB" id="5518017at2"/>
<evidence type="ECO:0000256" key="2">
    <source>
        <dbReference type="ARBA" id="ARBA00022801"/>
    </source>
</evidence>
<reference evidence="7 8" key="1">
    <citation type="submission" date="2019-12" db="EMBL/GenBank/DDBJ databases">
        <title>Whole genome shotgun sequence of Streptomyces tubercidicus NBRC 13090.</title>
        <authorList>
            <person name="Ichikawa N."/>
            <person name="Kimura A."/>
            <person name="Kitahashi Y."/>
            <person name="Komaki H."/>
            <person name="Tamura T."/>
        </authorList>
    </citation>
    <scope>NUCLEOTIDE SEQUENCE [LARGE SCALE GENOMIC DNA]</scope>
    <source>
        <strain evidence="7 8">NBRC 13090</strain>
    </source>
</reference>
<evidence type="ECO:0000256" key="4">
    <source>
        <dbReference type="ARBA" id="ARBA00038445"/>
    </source>
</evidence>
<gene>
    <name evidence="7" type="primary">sipS</name>
    <name evidence="7" type="ORF">Stube_01940</name>
</gene>
<comment type="caution">
    <text evidence="7">The sequence shown here is derived from an EMBL/GenBank/DDBJ whole genome shotgun (WGS) entry which is preliminary data.</text>
</comment>
<dbReference type="GO" id="GO:0005886">
    <property type="term" value="C:plasma membrane"/>
    <property type="evidence" value="ECO:0007669"/>
    <property type="project" value="UniProtKB-SubCell"/>
</dbReference>
<dbReference type="AlphaFoldDB" id="A0A640ULN0"/>
<dbReference type="Proteomes" id="UP000431826">
    <property type="component" value="Unassembled WGS sequence"/>
</dbReference>
<evidence type="ECO:0000256" key="1">
    <source>
        <dbReference type="ARBA" id="ARBA00004401"/>
    </source>
</evidence>
<dbReference type="Gene3D" id="2.10.109.10">
    <property type="entry name" value="Umud Fragment, subunit A"/>
    <property type="match status" value="1"/>
</dbReference>
<dbReference type="EMBL" id="BLIR01000001">
    <property type="protein sequence ID" value="GFE35521.1"/>
    <property type="molecule type" value="Genomic_DNA"/>
</dbReference>
<dbReference type="SUPFAM" id="SSF51306">
    <property type="entry name" value="LexA/Signal peptidase"/>
    <property type="match status" value="1"/>
</dbReference>